<evidence type="ECO:0000313" key="2">
    <source>
        <dbReference type="Proteomes" id="UP000050640"/>
    </source>
</evidence>
<feature type="region of interest" description="Disordered" evidence="1">
    <location>
        <begin position="1"/>
        <end position="33"/>
    </location>
</feature>
<evidence type="ECO:0000256" key="1">
    <source>
        <dbReference type="SAM" id="MobiDB-lite"/>
    </source>
</evidence>
<evidence type="ECO:0000313" key="3">
    <source>
        <dbReference type="WBParaSite" id="EEL_0000877301-mRNA-1"/>
    </source>
</evidence>
<name>A0A0R3S248_9BILA</name>
<protein>
    <submittedName>
        <fullName evidence="3">Uncharacterized protein</fullName>
    </submittedName>
</protein>
<proteinExistence type="predicted"/>
<accession>A0A0R3S248</accession>
<dbReference type="AlphaFoldDB" id="A0A0R3S248"/>
<keyword evidence="2" id="KW-1185">Reference proteome</keyword>
<feature type="compositionally biased region" description="Polar residues" evidence="1">
    <location>
        <begin position="1"/>
        <end position="27"/>
    </location>
</feature>
<organism evidence="2 3">
    <name type="scientific">Elaeophora elaphi</name>
    <dbReference type="NCBI Taxonomy" id="1147741"/>
    <lineage>
        <taxon>Eukaryota</taxon>
        <taxon>Metazoa</taxon>
        <taxon>Ecdysozoa</taxon>
        <taxon>Nematoda</taxon>
        <taxon>Chromadorea</taxon>
        <taxon>Rhabditida</taxon>
        <taxon>Spirurina</taxon>
        <taxon>Spiruromorpha</taxon>
        <taxon>Filarioidea</taxon>
        <taxon>Onchocercidae</taxon>
        <taxon>Elaeophora</taxon>
    </lineage>
</organism>
<reference evidence="3" key="1">
    <citation type="submission" date="2017-02" db="UniProtKB">
        <authorList>
            <consortium name="WormBaseParasite"/>
        </authorList>
    </citation>
    <scope>IDENTIFICATION</scope>
</reference>
<dbReference type="WBParaSite" id="EEL_0000877301-mRNA-1">
    <property type="protein sequence ID" value="EEL_0000877301-mRNA-1"/>
    <property type="gene ID" value="EEL_0000877301"/>
</dbReference>
<dbReference type="Proteomes" id="UP000050640">
    <property type="component" value="Unplaced"/>
</dbReference>
<sequence length="140" mass="16098">MPISSTNSDGNNDMVSGKMQQSEMSPKNRSKRFWTEVRPLKRDYPDFEDDQKGEEYYRKQFKEIILPNIHNFSVNFTFTTRLVATTMTTTTRKITTLTTINATKAITIRPTARKLQSIASKKTQLKRGLNARDCKSVNSL</sequence>